<name>A0A4D4KRU3_STRVO</name>
<protein>
    <submittedName>
        <fullName evidence="2">Uncharacterized protein</fullName>
    </submittedName>
</protein>
<dbReference type="EMBL" id="BJHW01000001">
    <property type="protein sequence ID" value="GDY50894.1"/>
    <property type="molecule type" value="Genomic_DNA"/>
</dbReference>
<evidence type="ECO:0000256" key="1">
    <source>
        <dbReference type="SAM" id="MobiDB-lite"/>
    </source>
</evidence>
<gene>
    <name evidence="2" type="ORF">SVIO_015170</name>
</gene>
<dbReference type="Proteomes" id="UP000301309">
    <property type="component" value="Unassembled WGS sequence"/>
</dbReference>
<organism evidence="2 3">
    <name type="scientific">Streptomyces violaceusniger</name>
    <dbReference type="NCBI Taxonomy" id="68280"/>
    <lineage>
        <taxon>Bacteria</taxon>
        <taxon>Bacillati</taxon>
        <taxon>Actinomycetota</taxon>
        <taxon>Actinomycetes</taxon>
        <taxon>Kitasatosporales</taxon>
        <taxon>Streptomycetaceae</taxon>
        <taxon>Streptomyces</taxon>
        <taxon>Streptomyces violaceusniger group</taxon>
    </lineage>
</organism>
<accession>A0A4D4KRU3</accession>
<sequence>MDAGGTARVATMHRERDPAEETDDDLDLDWQRCVEAPDHLRELRKLAERAGLSVPFEFDEPPARPVPRTAARPAHDHRTGPKVRHRDQET</sequence>
<feature type="region of interest" description="Disordered" evidence="1">
    <location>
        <begin position="1"/>
        <end position="26"/>
    </location>
</feature>
<keyword evidence="3" id="KW-1185">Reference proteome</keyword>
<feature type="region of interest" description="Disordered" evidence="1">
    <location>
        <begin position="56"/>
        <end position="90"/>
    </location>
</feature>
<comment type="caution">
    <text evidence="2">The sequence shown here is derived from an EMBL/GenBank/DDBJ whole genome shotgun (WGS) entry which is preliminary data.</text>
</comment>
<feature type="compositionally biased region" description="Basic residues" evidence="1">
    <location>
        <begin position="80"/>
        <end position="90"/>
    </location>
</feature>
<evidence type="ECO:0000313" key="2">
    <source>
        <dbReference type="EMBL" id="GDY50894.1"/>
    </source>
</evidence>
<dbReference type="AlphaFoldDB" id="A0A4D4KRU3"/>
<evidence type="ECO:0000313" key="3">
    <source>
        <dbReference type="Proteomes" id="UP000301309"/>
    </source>
</evidence>
<proteinExistence type="predicted"/>
<reference evidence="2 3" key="1">
    <citation type="journal article" date="2020" name="Int. J. Syst. Evol. Microbiol.">
        <title>Reclassification of Streptomyces castelarensis and Streptomyces sporoclivatus as later heterotypic synonyms of Streptomyces antimycoticus.</title>
        <authorList>
            <person name="Komaki H."/>
            <person name="Tamura T."/>
        </authorList>
    </citation>
    <scope>NUCLEOTIDE SEQUENCE [LARGE SCALE GENOMIC DNA]</scope>
    <source>
        <strain evidence="2 3">NBRC 13459</strain>
    </source>
</reference>